<evidence type="ECO:0000256" key="4">
    <source>
        <dbReference type="SAM" id="MobiDB-lite"/>
    </source>
</evidence>
<dbReference type="Gene3D" id="3.40.1190.20">
    <property type="match status" value="1"/>
</dbReference>
<accession>A0A8J4LNX5</accession>
<sequence>MSPPPPEDQRVIVLQVSALVDHVAVVERSLLRQLVGDEVAGSKRCSLEELRQILATVGEFQSKAGGSASNVGRALATGFGTPVQVVGTRGSDEWGSLYSSSMRRAGVSTQRMRVLQEGSTGRSAILTCEGERTMRTYMDPKVTTSAEDLTEEDFTGCSWVFLSSYSLYSEGLLQRAVELAKQVRAKVVLDLASYEVVRSYHKQLQEVLESGGIHFCICNEDEAQMLVRCSEVAAAAAALAAGASDGGAADPTAAAGYPPESTLPAAVLNLLLRHCQGAVVTRGVLGCVAAARDVDGLVAVPAVPGVAVVDTTGAGDHFTAGFMYGLISGLPLERCCEMACLAGASAVRVVGAELSQSEWQWFHTRLHGDLAGDVVQDSSAAEVAQELLGCYALITRLGRGAVYFGSARLAQSSPYWQRAIRLAERIAWLLGSPVWTGGGPGMMRAASEGGLRAGVPVGGIRISREAGTNVLTMEDYLPAGAAFTCKYLPARKVALTDAGARQRPDQRTAYLFLPGGLGTMDELFSILTLLQLGKLGTALPVPLLIVNWDGFYDGLLQLLREFDQTGALKAAEVRQVMVARTNDEVLEYLASFYDLPAPEPEPDEWMEKVGEDGLASDTPEGPNGQPSELGELEARMEKLAGDEISAAAAIAVTADGRLHRKAPVAAVTAAAAASSSGASSRHRSRRASGLGTPPVVSAHAVSAEDVLHGLGLGSLGGGVVTGRK</sequence>
<feature type="region of interest" description="Disordered" evidence="4">
    <location>
        <begin position="672"/>
        <end position="694"/>
    </location>
</feature>
<dbReference type="InterPro" id="IPR029056">
    <property type="entry name" value="Ribokinase-like"/>
</dbReference>
<dbReference type="InterPro" id="IPR011611">
    <property type="entry name" value="PfkB_dom"/>
</dbReference>
<dbReference type="SUPFAM" id="SSF102405">
    <property type="entry name" value="MCP/YpsA-like"/>
    <property type="match status" value="1"/>
</dbReference>
<evidence type="ECO:0000256" key="1">
    <source>
        <dbReference type="ARBA" id="ARBA00010688"/>
    </source>
</evidence>
<dbReference type="PANTHER" id="PTHR43320">
    <property type="entry name" value="SUGAR KINASE"/>
    <property type="match status" value="1"/>
</dbReference>
<evidence type="ECO:0000256" key="3">
    <source>
        <dbReference type="ARBA" id="ARBA00022777"/>
    </source>
</evidence>
<dbReference type="InterPro" id="IPR031100">
    <property type="entry name" value="LOG_fam"/>
</dbReference>
<dbReference type="OrthoDB" id="414463at2759"/>
<dbReference type="Pfam" id="PF00294">
    <property type="entry name" value="PfkB"/>
    <property type="match status" value="2"/>
</dbReference>
<evidence type="ECO:0000313" key="9">
    <source>
        <dbReference type="Proteomes" id="UP000747110"/>
    </source>
</evidence>
<evidence type="ECO:0000256" key="2">
    <source>
        <dbReference type="ARBA" id="ARBA00022679"/>
    </source>
</evidence>
<keyword evidence="2" id="KW-0808">Transferase</keyword>
<protein>
    <recommendedName>
        <fullName evidence="5">Carbohydrate kinase PfkB domain-containing protein</fullName>
    </recommendedName>
</protein>
<dbReference type="PANTHER" id="PTHR43320:SF1">
    <property type="entry name" value="OS01G0105900 PROTEIN"/>
    <property type="match status" value="1"/>
</dbReference>
<dbReference type="InterPro" id="IPR052700">
    <property type="entry name" value="Carb_kinase_PfkB-like"/>
</dbReference>
<proteinExistence type="inferred from homology"/>
<keyword evidence="9" id="KW-1185">Reference proteome</keyword>
<organism evidence="7 8">
    <name type="scientific">Volvox reticuliferus</name>
    <dbReference type="NCBI Taxonomy" id="1737510"/>
    <lineage>
        <taxon>Eukaryota</taxon>
        <taxon>Viridiplantae</taxon>
        <taxon>Chlorophyta</taxon>
        <taxon>core chlorophytes</taxon>
        <taxon>Chlorophyceae</taxon>
        <taxon>CS clade</taxon>
        <taxon>Chlamydomonadales</taxon>
        <taxon>Volvocaceae</taxon>
        <taxon>Volvox</taxon>
    </lineage>
</organism>
<dbReference type="Pfam" id="PF03641">
    <property type="entry name" value="Lysine_decarbox"/>
    <property type="match status" value="1"/>
</dbReference>
<dbReference type="SUPFAM" id="SSF53613">
    <property type="entry name" value="Ribokinase-like"/>
    <property type="match status" value="1"/>
</dbReference>
<dbReference type="PROSITE" id="PS00584">
    <property type="entry name" value="PFKB_KINASES_2"/>
    <property type="match status" value="1"/>
</dbReference>
<evidence type="ECO:0000313" key="6">
    <source>
        <dbReference type="EMBL" id="GIL91125.1"/>
    </source>
</evidence>
<dbReference type="GO" id="GO:0016301">
    <property type="term" value="F:kinase activity"/>
    <property type="evidence" value="ECO:0007669"/>
    <property type="project" value="UniProtKB-KW"/>
</dbReference>
<dbReference type="Proteomes" id="UP000747110">
    <property type="component" value="Unassembled WGS sequence"/>
</dbReference>
<dbReference type="AlphaFoldDB" id="A0A8J4LNX5"/>
<dbReference type="Proteomes" id="UP000722791">
    <property type="component" value="Unassembled WGS sequence"/>
</dbReference>
<evidence type="ECO:0000313" key="8">
    <source>
        <dbReference type="Proteomes" id="UP000722791"/>
    </source>
</evidence>
<keyword evidence="3" id="KW-0418">Kinase</keyword>
<evidence type="ECO:0000313" key="7">
    <source>
        <dbReference type="EMBL" id="GIM05091.1"/>
    </source>
</evidence>
<dbReference type="EMBL" id="BNCQ01000017">
    <property type="protein sequence ID" value="GIM05091.1"/>
    <property type="molecule type" value="Genomic_DNA"/>
</dbReference>
<feature type="domain" description="Carbohydrate kinase PfkB" evidence="5">
    <location>
        <begin position="274"/>
        <end position="355"/>
    </location>
</feature>
<dbReference type="EMBL" id="BNCP01000062">
    <property type="protein sequence ID" value="GIL91125.1"/>
    <property type="molecule type" value="Genomic_DNA"/>
</dbReference>
<reference evidence="7" key="1">
    <citation type="journal article" date="2021" name="Proc. Natl. Acad. Sci. U.S.A.">
        <title>Three genomes in the algal genus Volvox reveal the fate of a haploid sex-determining region after a transition to homothallism.</title>
        <authorList>
            <person name="Yamamoto K."/>
            <person name="Hamaji T."/>
            <person name="Kawai-Toyooka H."/>
            <person name="Matsuzaki R."/>
            <person name="Takahashi F."/>
            <person name="Nishimura Y."/>
            <person name="Kawachi M."/>
            <person name="Noguchi H."/>
            <person name="Minakuchi Y."/>
            <person name="Umen J.G."/>
            <person name="Toyoda A."/>
            <person name="Nozaki H."/>
        </authorList>
    </citation>
    <scope>NUCLEOTIDE SEQUENCE</scope>
    <source>
        <strain evidence="7">NIES-3785</strain>
        <strain evidence="6">NIES-3786</strain>
    </source>
</reference>
<evidence type="ECO:0000259" key="5">
    <source>
        <dbReference type="Pfam" id="PF00294"/>
    </source>
</evidence>
<dbReference type="CDD" id="cd01168">
    <property type="entry name" value="adenosine_kinase"/>
    <property type="match status" value="1"/>
</dbReference>
<feature type="domain" description="Carbohydrate kinase PfkB" evidence="5">
    <location>
        <begin position="51"/>
        <end position="240"/>
    </location>
</feature>
<comment type="caution">
    <text evidence="7">The sequence shown here is derived from an EMBL/GenBank/DDBJ whole genome shotgun (WGS) entry which is preliminary data.</text>
</comment>
<comment type="similarity">
    <text evidence="1">Belongs to the carbohydrate kinase PfkB family.</text>
</comment>
<name>A0A8J4LNX5_9CHLO</name>
<dbReference type="InterPro" id="IPR002173">
    <property type="entry name" value="Carboh/pur_kinase_PfkB_CS"/>
</dbReference>
<dbReference type="Gene3D" id="3.40.50.450">
    <property type="match status" value="1"/>
</dbReference>
<gene>
    <name evidence="6" type="ORF">Vretifemale_18798</name>
    <name evidence="7" type="ORF">Vretimale_9571</name>
</gene>